<dbReference type="NCBIfam" id="TIGR04183">
    <property type="entry name" value="Por_Secre_tail"/>
    <property type="match status" value="1"/>
</dbReference>
<dbReference type="InterPro" id="IPR026444">
    <property type="entry name" value="Secre_tail"/>
</dbReference>
<dbReference type="GO" id="GO:0006508">
    <property type="term" value="P:proteolysis"/>
    <property type="evidence" value="ECO:0007669"/>
    <property type="project" value="UniProtKB-KW"/>
</dbReference>
<reference evidence="7 8" key="1">
    <citation type="submission" date="2018-06" db="EMBL/GenBank/DDBJ databases">
        <title>Extensive metabolic versatility and redundancy in microbially diverse, dynamic hydrothermal sediments.</title>
        <authorList>
            <person name="Dombrowski N."/>
            <person name="Teske A."/>
            <person name="Baker B.J."/>
        </authorList>
    </citation>
    <scope>NUCLEOTIDE SEQUENCE [LARGE SCALE GENOMIC DNA]</scope>
    <source>
        <strain evidence="7">B36_G15</strain>
    </source>
</reference>
<evidence type="ECO:0008006" key="9">
    <source>
        <dbReference type="Google" id="ProtNLM"/>
    </source>
</evidence>
<evidence type="ECO:0000259" key="6">
    <source>
        <dbReference type="Pfam" id="PF13860"/>
    </source>
</evidence>
<dbReference type="InterPro" id="IPR024079">
    <property type="entry name" value="MetalloPept_cat_dom_sf"/>
</dbReference>
<dbReference type="Gene3D" id="2.60.40.4070">
    <property type="match status" value="1"/>
</dbReference>
<dbReference type="EMBL" id="QNBE01000179">
    <property type="protein sequence ID" value="RKX68300.1"/>
    <property type="molecule type" value="Genomic_DNA"/>
</dbReference>
<keyword evidence="4" id="KW-0862">Zinc</keyword>
<dbReference type="AlphaFoldDB" id="A0A660SE87"/>
<evidence type="ECO:0000256" key="4">
    <source>
        <dbReference type="ARBA" id="ARBA00022833"/>
    </source>
</evidence>
<dbReference type="SUPFAM" id="SSF55486">
    <property type="entry name" value="Metalloproteases ('zincins'), catalytic domain"/>
    <property type="match status" value="1"/>
</dbReference>
<dbReference type="Gene3D" id="3.40.390.10">
    <property type="entry name" value="Collagenase (Catalytic Domain)"/>
    <property type="match status" value="1"/>
</dbReference>
<evidence type="ECO:0000259" key="5">
    <source>
        <dbReference type="Pfam" id="PF00413"/>
    </source>
</evidence>
<dbReference type="InterPro" id="IPR001818">
    <property type="entry name" value="Pept_M10_metallopeptidase"/>
</dbReference>
<evidence type="ECO:0000313" key="8">
    <source>
        <dbReference type="Proteomes" id="UP000268469"/>
    </source>
</evidence>
<accession>A0A660SE87</accession>
<evidence type="ECO:0000256" key="2">
    <source>
        <dbReference type="ARBA" id="ARBA00022723"/>
    </source>
</evidence>
<dbReference type="InterPro" id="IPR025965">
    <property type="entry name" value="FlgD/Vpr_Ig-like"/>
</dbReference>
<evidence type="ECO:0000313" key="7">
    <source>
        <dbReference type="EMBL" id="RKX68300.1"/>
    </source>
</evidence>
<dbReference type="Pfam" id="PF00413">
    <property type="entry name" value="Peptidase_M10"/>
    <property type="match status" value="1"/>
</dbReference>
<dbReference type="GO" id="GO:0004222">
    <property type="term" value="F:metalloendopeptidase activity"/>
    <property type="evidence" value="ECO:0007669"/>
    <property type="project" value="InterPro"/>
</dbReference>
<dbReference type="GO" id="GO:0008270">
    <property type="term" value="F:zinc ion binding"/>
    <property type="evidence" value="ECO:0007669"/>
    <property type="project" value="InterPro"/>
</dbReference>
<keyword evidence="3" id="KW-0378">Hydrolase</keyword>
<keyword evidence="1" id="KW-0645">Protease</keyword>
<protein>
    <recommendedName>
        <fullName evidence="9">Matrixin family metalloprotease</fullName>
    </recommendedName>
</protein>
<feature type="domain" description="FlgD/Vpr Ig-like" evidence="6">
    <location>
        <begin position="642"/>
        <end position="704"/>
    </location>
</feature>
<proteinExistence type="predicted"/>
<dbReference type="Proteomes" id="UP000268469">
    <property type="component" value="Unassembled WGS sequence"/>
</dbReference>
<evidence type="ECO:0000256" key="3">
    <source>
        <dbReference type="ARBA" id="ARBA00022801"/>
    </source>
</evidence>
<dbReference type="Pfam" id="PF13860">
    <property type="entry name" value="FlgD_ig"/>
    <property type="match status" value="1"/>
</dbReference>
<comment type="caution">
    <text evidence="7">The sequence shown here is derived from an EMBL/GenBank/DDBJ whole genome shotgun (WGS) entry which is preliminary data.</text>
</comment>
<sequence length="718" mass="79604">MKNVAIFLGLLMLVSNLLGFCTIASWRSSDVPVPFWINIEGSEDIPDTEEFQVLRNSAYVWNLPSTFFSFVDSGFTDIDYVNVYDGINILSFDHDGSIIPSGQGILGVTFMWYSNHMGGWDIIFNDFEFSWSISDNPPNYAIDLMSVAAHELGHAAGLDHPGVSGCGFNCGAATMWWAYSPGDISGRTLELDDIAGISALHPMWLFKGYIKDCQGASIINGILRFIGTPLAYAPGSAGIISGDFPDSLPGDGNFCDTYQPGDFYLDGTYAFSLVALNPNFQVIAFRYGFRPETLNVNFSEYPETLQYTFTLDSLPIVQLSGLVRDSIDHSPISARILLYGSDSLLVDTSTDSNGNFSFPVYISSPPSVWYDSLLFLPEPPYARKCLKDVVVPESGLYLNVDLAKADLLLVDDDEADTLEEIYRISLDSLSVTYAYWDIEESGIPNLSLSEQLKHRVIIWFTGSSEENALTSDEIDFLEGFLDSGGRLLLSGENIAEKTQGNSFLSDYLHCGFKEGSISNHVLYGIEGDPIGNDVIIATVPSAQSQDVIHPLEGAMPIITYQFGDTAALRYASDQKGYRVVYFAFGFEFIKPDIPNLTSPRELMRRTLNWLDSTFMNVSEPGVSTLKGERFAVGLPNPFKESSKIDFVLNKRSSVSIGIYDGAGRLVRTLLEEVPLDKGRYSYLWDGRDGKGKLLPNGVYFIKIKINERSRVWKLLKVR</sequence>
<organism evidence="7 8">
    <name type="scientific">candidate division WOR-3 bacterium</name>
    <dbReference type="NCBI Taxonomy" id="2052148"/>
    <lineage>
        <taxon>Bacteria</taxon>
        <taxon>Bacteria division WOR-3</taxon>
    </lineage>
</organism>
<feature type="domain" description="Peptidase M10 metallopeptidase" evidence="5">
    <location>
        <begin position="99"/>
        <end position="201"/>
    </location>
</feature>
<evidence type="ECO:0000256" key="1">
    <source>
        <dbReference type="ARBA" id="ARBA00022670"/>
    </source>
</evidence>
<dbReference type="GO" id="GO:0031012">
    <property type="term" value="C:extracellular matrix"/>
    <property type="evidence" value="ECO:0007669"/>
    <property type="project" value="InterPro"/>
</dbReference>
<keyword evidence="2" id="KW-0479">Metal-binding</keyword>
<gene>
    <name evidence="7" type="ORF">DRP53_11005</name>
</gene>
<name>A0A660SE87_UNCW3</name>